<sequence length="1664" mass="176653">MLGNINHIQRQPSVTDLPGAAAKESHALTQGASSSVSGQSGLPSLQQDGVRVATPPLSQQPALTKNEGSQIGRSPNLRDMQGAIARALSSGSASPGEQVPAREADRNVTMSLSAAGKLQLGEGGSEQVKTLLLQTLGKNSLPFVAHQASADNSQHALMDKSGRLFSVQQSGDTLVAVHSSTPTQAGAAAQALSGKHPASYTLEAGHAELRASVKAPHTEHSLSLPAPGQTVESLLTGVHTDHAHGNEKLRVQDNALYSLSADNGWQKKTDTPHSQLARQADGKLYAVKDDRTLSGLSQEKDSAAFTDKIKSFSANAEGKVAVLTEQENGIAQLHLLAKLDVPASQHQPLHLKLGGEQALARGSEQVNAKAVGLQGDKLFIADDEGNVFSGTLPQDGSHDVKLEPYHSPALHAAFGETHKVQHFVAGEGGQMQAQVNDARGQKHLAVLAQGADAGEGAGFKPGWNLSDALVLDNKTGLLKQAPPAHQAMDMGRLGTMALHDGKIHYLDHTTQSWTKTDVGASQLKRGLDNQAYVLDDGQVKKLSVNQKADSVNHGDNNVFALTQGRNSHSAGDPLPGPQKGSGTTALAVINANRFVTANDKNVLHLHVSEPGMRSPALPPQPLPTAGLQGEIQDVALDKDHNLFALNKEGQLFRLDSQALLGNADARQHQQWQPVSPPGAGKLEHLTTTLNHEVAVSGGDHQLHHLAGGEWQASTPVAANPAGSEPRAAAAMYDRLAQATKAVHIPLTHHTGKLEAQVLGNAGMEGRKLNSGFLDKLSAYGKETLKEMVRKPIDAAQHHVKGREGLSAVYDAQAGMFKRLENAVTSHTGSTRREDLQSRLAKLDLGEAGKPLLDEITAFQQRLEQSAAKSASMLGKHQGVLKSSGEVDETFSPSTLKAVVQAFNDKRSGKDLSVALSTVMNAAPLSKDSKAAALLNTFVHKNVNMSYQSDKVADGAHRDLGDAMALTKSRLALDVMTASDLHGMVDNLERLSGKQPTTADLQAAQAALGELRDQKYGGNEVKKVTDMGFTRFGQLEADYDAVKTFTQAFGNDNSAVSLTSRTSLEAGNKAELAGKLKDTLLSLDNGESLAVNRNYNAGISTAYVPSKAKVMLNTTPFQIVPSGGVTGDRSYSLSFSRGDNGIDVNFGRNGGLNVKAGVATGQSPNDAKKGFDFDDKKHTLALDLRFGGSITAGVGTVQQNGLKFTLSEKELPGFIDNLIEGKINPLDLVQKGNDHRVKEGFSIKFDVDAALTADARAEVNLADKPGAAQKGKVPTSAARLSLGMNAGANLMSASHEHSTVRGQFTEQNTTTNNRVRFLNQVNVGANATAFAGITKPDPNGSWTAPLSVGASATMTVDTKTNHSISMQFKPAQALQPADMDSLISSLEKNFTDPQTQQVLKGVKALSVGERQTPQENITEKLLILGKHFEAKTPAGDAQYGAIQGLQAKIRQQEAAQKQSVTLDSASYSTSYANLSKLDSNGVFHALRKLVSDNLPPTNAERIHGFMAENPALKAVVQQMQSLTNATAGVSLELKDDVKAMIEDRLRQDRQPTKFAAKNQVERPPISQDEIVALFRDSNNLRIKSIDFTQTVKNKEGLTFPLPIVSAGSNADVSMTKMLGKINFSYGQNQDSPASFSLEGAIAKATPEVSQAINQLHQQGMAIAKS</sequence>
<dbReference type="RefSeq" id="WP_067487007.1">
    <property type="nucleotide sequence ID" value="NZ_LT615367.1"/>
</dbReference>
<feature type="compositionally biased region" description="Polar residues" evidence="1">
    <location>
        <begin position="56"/>
        <end position="73"/>
    </location>
</feature>
<dbReference type="EMBL" id="LT615367">
    <property type="protein sequence ID" value="SLM62881.1"/>
    <property type="molecule type" value="Genomic_DNA"/>
</dbReference>
<evidence type="ECO:0000313" key="2">
    <source>
        <dbReference type="EMBL" id="SLM62881.1"/>
    </source>
</evidence>
<organism evidence="2 3">
    <name type="scientific">Dickeya aquatica</name>
    <dbReference type="NCBI Taxonomy" id="1401087"/>
    <lineage>
        <taxon>Bacteria</taxon>
        <taxon>Pseudomonadati</taxon>
        <taxon>Pseudomonadota</taxon>
        <taxon>Gammaproteobacteria</taxon>
        <taxon>Enterobacterales</taxon>
        <taxon>Pectobacteriaceae</taxon>
        <taxon>Dickeya</taxon>
    </lineage>
</organism>
<dbReference type="Proteomes" id="UP000294820">
    <property type="component" value="Chromosome 1"/>
</dbReference>
<dbReference type="Pfam" id="PF11725">
    <property type="entry name" value="AvrE_T3Es"/>
    <property type="match status" value="1"/>
</dbReference>
<accession>A0A375AAB1</accession>
<proteinExistence type="predicted"/>
<reference evidence="2 3" key="1">
    <citation type="submission" date="2016-09" db="EMBL/GenBank/DDBJ databases">
        <authorList>
            <person name="Reverchon S."/>
            <person name="Nasser W."/>
            <person name="Leonard S."/>
            <person name="Brochier C."/>
            <person name="Duprey A."/>
        </authorList>
    </citation>
    <scope>NUCLEOTIDE SEQUENCE [LARGE SCALE GENOMIC DNA]</scope>
    <source>
        <strain evidence="2 3">174/2</strain>
    </source>
</reference>
<evidence type="ECO:0000313" key="3">
    <source>
        <dbReference type="Proteomes" id="UP000294820"/>
    </source>
</evidence>
<protein>
    <submittedName>
        <fullName evidence="2">Type III effector protein</fullName>
    </submittedName>
</protein>
<feature type="region of interest" description="Disordered" evidence="1">
    <location>
        <begin position="1"/>
        <end position="76"/>
    </location>
</feature>
<name>A0A375AAB1_9GAMM</name>
<feature type="region of interest" description="Disordered" evidence="1">
    <location>
        <begin position="87"/>
        <end position="106"/>
    </location>
</feature>
<dbReference type="InterPro" id="IPR021085">
    <property type="entry name" value="AvrE_T3Es"/>
</dbReference>
<feature type="compositionally biased region" description="Polar residues" evidence="1">
    <location>
        <begin position="1"/>
        <end position="14"/>
    </location>
</feature>
<feature type="compositionally biased region" description="Low complexity" evidence="1">
    <location>
        <begin position="30"/>
        <end position="49"/>
    </location>
</feature>
<gene>
    <name evidence="2" type="primary">dspE</name>
    <name evidence="2" type="ORF">DAQ1742_01951</name>
</gene>
<evidence type="ECO:0000256" key="1">
    <source>
        <dbReference type="SAM" id="MobiDB-lite"/>
    </source>
</evidence>
<keyword evidence="3" id="KW-1185">Reference proteome</keyword>
<dbReference type="KEGG" id="daq:DAQ1742_01951"/>